<dbReference type="PANTHER" id="PTHR42085:SF7">
    <property type="entry name" value="F-BOX DOMAIN-CONTAINING PROTEIN"/>
    <property type="match status" value="1"/>
</dbReference>
<evidence type="ECO:0000313" key="2">
    <source>
        <dbReference type="EMBL" id="GKT40957.1"/>
    </source>
</evidence>
<proteinExistence type="predicted"/>
<name>A0AA37NTJ3_9PEZI</name>
<dbReference type="PANTHER" id="PTHR42085">
    <property type="entry name" value="F-BOX DOMAIN-CONTAINING PROTEIN"/>
    <property type="match status" value="1"/>
</dbReference>
<feature type="compositionally biased region" description="Polar residues" evidence="1">
    <location>
        <begin position="15"/>
        <end position="25"/>
    </location>
</feature>
<feature type="compositionally biased region" description="Basic and acidic residues" evidence="1">
    <location>
        <begin position="85"/>
        <end position="102"/>
    </location>
</feature>
<dbReference type="EMBL" id="BQXU01000002">
    <property type="protein sequence ID" value="GKT40957.1"/>
    <property type="molecule type" value="Genomic_DNA"/>
</dbReference>
<evidence type="ECO:0000313" key="3">
    <source>
        <dbReference type="Proteomes" id="UP001055115"/>
    </source>
</evidence>
<reference evidence="2 3" key="1">
    <citation type="submission" date="2022-03" db="EMBL/GenBank/DDBJ databases">
        <title>Genome data of Colletotrichum spp.</title>
        <authorList>
            <person name="Utami Y.D."/>
            <person name="Hiruma K."/>
        </authorList>
    </citation>
    <scope>NUCLEOTIDE SEQUENCE [LARGE SCALE GENOMIC DNA]</scope>
    <source>
        <strain evidence="2 3">MAFF 239500</strain>
    </source>
</reference>
<accession>A0AA37NTJ3</accession>
<gene>
    <name evidence="2" type="ORF">ColSpa_01138</name>
</gene>
<dbReference type="AlphaFoldDB" id="A0AA37NTJ3"/>
<dbReference type="InterPro" id="IPR038883">
    <property type="entry name" value="AN11006-like"/>
</dbReference>
<comment type="caution">
    <text evidence="2">The sequence shown here is derived from an EMBL/GenBank/DDBJ whole genome shotgun (WGS) entry which is preliminary data.</text>
</comment>
<dbReference type="Proteomes" id="UP001055115">
    <property type="component" value="Unassembled WGS sequence"/>
</dbReference>
<keyword evidence="3" id="KW-1185">Reference proteome</keyword>
<sequence>MAPGKKTGVAKKKQISNAASRSKVNPSKGKGSASETKTSATAKVPKSAGSAQATIIVGGHKHRITVAEEDSNDDGTIRPTKRRKDSKETDTHDYHTVREAPPPRDYGASFAKKSTAHLTWGAPLLSPRRSRSEAQTKKPVKKTATSRNKGKGKEEARPENFLQSKPKTGHGGLSSVMAGSATPEDERHFPLMKLPIEIRQKIYKEILVVEDPIRVRQGWSAVYPRNRPMVETSILRACRQVRNEAVNVLYGENTFLYLLRETAKLPATNTLGENEIVVQHPLMVDEPLSEYEGNSDDEYDEDDLLPAARSTKDPEVEIDIRRYGHKFRKLMIVAEPNRTDKGYLLSMANAIGVFRNLKPIRSRVHTITIEITPIRQLDTGEISFLDFFEKTSAVVRTLKGLPCQFIEILVNTGGNQERIRLNMKYAAHIRRAKRGQKDLWKNDRLMQAYRSMKAGEAQENLERLSVMIRKIWEGPNGRFVGSRGCDSESDEENIYDF</sequence>
<protein>
    <submittedName>
        <fullName evidence="2">Uncharacterized protein</fullName>
    </submittedName>
</protein>
<feature type="region of interest" description="Disordered" evidence="1">
    <location>
        <begin position="1"/>
        <end position="182"/>
    </location>
</feature>
<organism evidence="2 3">
    <name type="scientific">Colletotrichum spaethianum</name>
    <dbReference type="NCBI Taxonomy" id="700344"/>
    <lineage>
        <taxon>Eukaryota</taxon>
        <taxon>Fungi</taxon>
        <taxon>Dikarya</taxon>
        <taxon>Ascomycota</taxon>
        <taxon>Pezizomycotina</taxon>
        <taxon>Sordariomycetes</taxon>
        <taxon>Hypocreomycetidae</taxon>
        <taxon>Glomerellales</taxon>
        <taxon>Glomerellaceae</taxon>
        <taxon>Colletotrichum</taxon>
        <taxon>Colletotrichum spaethianum species complex</taxon>
    </lineage>
</organism>
<dbReference type="GeneID" id="73321940"/>
<evidence type="ECO:0000256" key="1">
    <source>
        <dbReference type="SAM" id="MobiDB-lite"/>
    </source>
</evidence>
<dbReference type="RefSeq" id="XP_049123307.1">
    <property type="nucleotide sequence ID" value="XM_049267350.1"/>
</dbReference>